<evidence type="ECO:0000256" key="3">
    <source>
        <dbReference type="ARBA" id="ARBA00012780"/>
    </source>
</evidence>
<dbReference type="PROSITE" id="PS51257">
    <property type="entry name" value="PROKAR_LIPOPROTEIN"/>
    <property type="match status" value="1"/>
</dbReference>
<evidence type="ECO:0000256" key="2">
    <source>
        <dbReference type="ARBA" id="ARBA00010730"/>
    </source>
</evidence>
<protein>
    <recommendedName>
        <fullName evidence="3">glucan endo-1,3-beta-D-glucosidase</fullName>
        <ecNumber evidence="3">3.2.1.39</ecNumber>
    </recommendedName>
</protein>
<dbReference type="PROSITE" id="PS52008">
    <property type="entry name" value="GH81"/>
    <property type="match status" value="1"/>
</dbReference>
<gene>
    <name evidence="11" type="ORF">GCM10009809_26160</name>
</gene>
<evidence type="ECO:0000313" key="12">
    <source>
        <dbReference type="Proteomes" id="UP001501138"/>
    </source>
</evidence>
<feature type="domain" description="Glycosyl hydrolase family 81 C-terminal" evidence="10">
    <location>
        <begin position="357"/>
        <end position="713"/>
    </location>
</feature>
<dbReference type="Pfam" id="PF17652">
    <property type="entry name" value="Glyco_hydro81C"/>
    <property type="match status" value="1"/>
</dbReference>
<keyword evidence="12" id="KW-1185">Reference proteome</keyword>
<evidence type="ECO:0000256" key="4">
    <source>
        <dbReference type="ARBA" id="ARBA00022801"/>
    </source>
</evidence>
<reference evidence="11 12" key="1">
    <citation type="journal article" date="2019" name="Int. J. Syst. Evol. Microbiol.">
        <title>The Global Catalogue of Microorganisms (GCM) 10K type strain sequencing project: providing services to taxonomists for standard genome sequencing and annotation.</title>
        <authorList>
            <consortium name="The Broad Institute Genomics Platform"/>
            <consortium name="The Broad Institute Genome Sequencing Center for Infectious Disease"/>
            <person name="Wu L."/>
            <person name="Ma J."/>
        </authorList>
    </citation>
    <scope>NUCLEOTIDE SEQUENCE [LARGE SCALE GENOMIC DNA]</scope>
    <source>
        <strain evidence="11 12">JCM 15589</strain>
    </source>
</reference>
<organism evidence="11 12">
    <name type="scientific">Isoptericola hypogeus</name>
    <dbReference type="NCBI Taxonomy" id="300179"/>
    <lineage>
        <taxon>Bacteria</taxon>
        <taxon>Bacillati</taxon>
        <taxon>Actinomycetota</taxon>
        <taxon>Actinomycetes</taxon>
        <taxon>Micrococcales</taxon>
        <taxon>Promicromonosporaceae</taxon>
        <taxon>Isoptericola</taxon>
    </lineage>
</organism>
<evidence type="ECO:0000259" key="10">
    <source>
        <dbReference type="Pfam" id="PF17652"/>
    </source>
</evidence>
<feature type="region of interest" description="Disordered" evidence="9">
    <location>
        <begin position="34"/>
        <end position="70"/>
    </location>
</feature>
<dbReference type="InterPro" id="IPR040720">
    <property type="entry name" value="GH81_C"/>
</dbReference>
<keyword evidence="7" id="KW-0961">Cell wall biogenesis/degradation</keyword>
<evidence type="ECO:0000256" key="1">
    <source>
        <dbReference type="ARBA" id="ARBA00000382"/>
    </source>
</evidence>
<evidence type="ECO:0000256" key="6">
    <source>
        <dbReference type="ARBA" id="ARBA00023295"/>
    </source>
</evidence>
<dbReference type="EC" id="3.2.1.39" evidence="3"/>
<comment type="catalytic activity">
    <reaction evidence="1">
        <text>Hydrolysis of (1-&gt;3)-beta-D-glucosidic linkages in (1-&gt;3)-beta-D-glucans.</text>
        <dbReference type="EC" id="3.2.1.39"/>
    </reaction>
</comment>
<evidence type="ECO:0000256" key="9">
    <source>
        <dbReference type="SAM" id="MobiDB-lite"/>
    </source>
</evidence>
<dbReference type="Proteomes" id="UP001501138">
    <property type="component" value="Unassembled WGS sequence"/>
</dbReference>
<keyword evidence="6" id="KW-0326">Glycosidase</keyword>
<accession>A0ABN2JJK4</accession>
<dbReference type="RefSeq" id="WP_344248894.1">
    <property type="nucleotide sequence ID" value="NZ_BAAAPM010000005.1"/>
</dbReference>
<proteinExistence type="inferred from homology"/>
<comment type="similarity">
    <text evidence="2">Belongs to the glycosyl hydrolase 81 family.</text>
</comment>
<dbReference type="EMBL" id="BAAAPM010000005">
    <property type="protein sequence ID" value="GAA1729356.1"/>
    <property type="molecule type" value="Genomic_DNA"/>
</dbReference>
<dbReference type="PANTHER" id="PTHR31983:SF0">
    <property type="entry name" value="GLUCAN ENDO-1,3-BETA-D-GLUCOSIDASE 2"/>
    <property type="match status" value="1"/>
</dbReference>
<dbReference type="Gene3D" id="2.70.98.30">
    <property type="entry name" value="Golgi alpha-mannosidase II, domain 4"/>
    <property type="match status" value="1"/>
</dbReference>
<dbReference type="PANTHER" id="PTHR31983">
    <property type="entry name" value="ENDO-1,3(4)-BETA-GLUCANASE 1"/>
    <property type="match status" value="1"/>
</dbReference>
<keyword evidence="5" id="KW-0119">Carbohydrate metabolism</keyword>
<dbReference type="InterPro" id="IPR005200">
    <property type="entry name" value="Endo-beta-glucanase"/>
</dbReference>
<feature type="compositionally biased region" description="Low complexity" evidence="9">
    <location>
        <begin position="36"/>
        <end position="68"/>
    </location>
</feature>
<comment type="caution">
    <text evidence="11">The sequence shown here is derived from an EMBL/GenBank/DDBJ whole genome shotgun (WGS) entry which is preliminary data.</text>
</comment>
<keyword evidence="8" id="KW-0624">Polysaccharide degradation</keyword>
<evidence type="ECO:0000256" key="8">
    <source>
        <dbReference type="ARBA" id="ARBA00023326"/>
    </source>
</evidence>
<keyword evidence="4" id="KW-0378">Hydrolase</keyword>
<name>A0ABN2JJK4_9MICO</name>
<evidence type="ECO:0000256" key="7">
    <source>
        <dbReference type="ARBA" id="ARBA00023316"/>
    </source>
</evidence>
<evidence type="ECO:0000313" key="11">
    <source>
        <dbReference type="EMBL" id="GAA1729356.1"/>
    </source>
</evidence>
<evidence type="ECO:0000256" key="5">
    <source>
        <dbReference type="ARBA" id="ARBA00023277"/>
    </source>
</evidence>
<sequence>MRGPRALVGVAVVAPVVALVTAACGVLGGGPGGDGSSPAGGSAAPGASAGAAPAADRAGVPPDVDPGVLPQESVAVTPTMRLADGLAPPTNRWFSALALGDAPQPVFPLPLAVAMTSRGFGYGLPDVEVTETSVVGPYAEQVGVDVGAASFVVSTYDTASVTVELRDGAGEPLGHLQLVEGSPVLRYTAATDQDVAMTSEFTVAGGRASTEVLDREHVLVTPGGAGDPGAGLSEDGRVLELGAGQAAAWFPVPDDVSADAVDTLVRAAAAPVTETSLAYGAGDEAVTTAITYATDDGDPTAVVRMPHQRDSTGAACGLGTYATVHGTVEACTASTLAWASPAVEPAGRLDLSGLDDDERAELADQVRADASARAEGTLEAPSDTYFGGKALARDANLLTLAEQLRDQDGMDDVAGTLRDDLAARLREWAEADGCERRAERCFVHDPALATVVGKVPGFGSEEANDHHFHYGYFLYAAGVVAAGDSAGEADPALVDDLAPVLDLLAADVAAGEPVGGLPALRVFDAYAGHSWASGYAPFADGNNQESASEAVAAWNGLALWAAARGDADLEAQARWLLSAEAASARAYWTDFDRSDPAVQGFGHQVTSLVWGGKRDWATWFSAEPSAMLGILVLPAQPVAGYLAGDPERIRANLDEALAGRPRDEAASWDVMFGDQLLLYAALAGPDDAQAALDVARDLPDERLDDGNTRSYLLAFLMAHAS</sequence>